<protein>
    <recommendedName>
        <fullName evidence="3">AB hydrolase-1 domain-containing protein</fullName>
    </recommendedName>
</protein>
<gene>
    <name evidence="4" type="ORF">FK004_06540</name>
</gene>
<evidence type="ECO:0000313" key="4">
    <source>
        <dbReference type="EMBL" id="AWG24912.1"/>
    </source>
</evidence>
<dbReference type="InterPro" id="IPR008969">
    <property type="entry name" value="CarboxyPept-like_regulatory"/>
</dbReference>
<feature type="chain" id="PRO_5015720229" description="AB hydrolase-1 domain-containing protein" evidence="2">
    <location>
        <begin position="20"/>
        <end position="562"/>
    </location>
</feature>
<dbReference type="KEGG" id="fki:FK004_06540"/>
<dbReference type="Proteomes" id="UP000244677">
    <property type="component" value="Chromosome"/>
</dbReference>
<organism evidence="4 5">
    <name type="scientific">Flavobacterium kingsejongi</name>
    <dbReference type="NCBI Taxonomy" id="1678728"/>
    <lineage>
        <taxon>Bacteria</taxon>
        <taxon>Pseudomonadati</taxon>
        <taxon>Bacteroidota</taxon>
        <taxon>Flavobacteriia</taxon>
        <taxon>Flavobacteriales</taxon>
        <taxon>Flavobacteriaceae</taxon>
        <taxon>Flavobacterium</taxon>
    </lineage>
</organism>
<dbReference type="SUPFAM" id="SSF49464">
    <property type="entry name" value="Carboxypeptidase regulatory domain-like"/>
    <property type="match status" value="1"/>
</dbReference>
<reference evidence="4 5" key="1">
    <citation type="submission" date="2017-04" db="EMBL/GenBank/DDBJ databases">
        <title>Complete genome sequence of Flavobacterium kingsejong AJ004.</title>
        <authorList>
            <person name="Lee P.C."/>
        </authorList>
    </citation>
    <scope>NUCLEOTIDE SEQUENCE [LARGE SCALE GENOMIC DNA]</scope>
    <source>
        <strain evidence="4 5">AJ004</strain>
    </source>
</reference>
<keyword evidence="2" id="KW-0732">Signal</keyword>
<dbReference type="SUPFAM" id="SSF53474">
    <property type="entry name" value="alpha/beta-Hydrolases"/>
    <property type="match status" value="1"/>
</dbReference>
<dbReference type="PANTHER" id="PTHR43798">
    <property type="entry name" value="MONOACYLGLYCEROL LIPASE"/>
    <property type="match status" value="1"/>
</dbReference>
<dbReference type="GO" id="GO:0016020">
    <property type="term" value="C:membrane"/>
    <property type="evidence" value="ECO:0007669"/>
    <property type="project" value="TreeGrafter"/>
</dbReference>
<accession>A0A2S1LME0</accession>
<dbReference type="PROSITE" id="PS51257">
    <property type="entry name" value="PROKAR_LIPOPROTEIN"/>
    <property type="match status" value="1"/>
</dbReference>
<dbReference type="PANTHER" id="PTHR43798:SF31">
    <property type="entry name" value="AB HYDROLASE SUPERFAMILY PROTEIN YCLE"/>
    <property type="match status" value="1"/>
</dbReference>
<proteinExistence type="predicted"/>
<dbReference type="InterPro" id="IPR000073">
    <property type="entry name" value="AB_hydrolase_1"/>
</dbReference>
<dbReference type="EMBL" id="CP020919">
    <property type="protein sequence ID" value="AWG24912.1"/>
    <property type="molecule type" value="Genomic_DNA"/>
</dbReference>
<dbReference type="InterPro" id="IPR029058">
    <property type="entry name" value="AB_hydrolase_fold"/>
</dbReference>
<sequence>MKSICTALFILLFSCMLSAQSLMVSGKIVDSGQQPIPFASLGIKGKSVGTIANEQGVFRFTITPENLNLQDQLIVSSIGYAEATIPLTDFKDNTSRNIILRAVTTELEMVSIKATKPKTKIVGRTSSSTFMAANLYTESNLIDDNLGKEQATIIKMDDYCHLKDFNMLVAFNRFERVKFRLNFYDVKDGMPNKRIVNKEILFDVTAESGWVTVDLKPYNIYLKGHKKIAVAIQWIQSVADDSEAKAFGISIAPIPLHAVFTRDKSQSEWIKKSPAFLGFNITVDSYHKDKDQTETEAVFQLNDSIKSIVDMANYSMEAETSGYGSNKEKGKTISVKDATLYYETYGSGTPLLLLHGNGQSIAAFYKQIPELSKHYQVIAMDTRAQGKSTDTFSSPLSYELFAEDVKTLMDSLHLKSANIVGWSDGGNTGLIMALRYPRYVTKLVTMGANLNPEGVAPQLMKRLHSESATLQGRTNAKSIQQQRLLQLLLEEPNIPAQNLNTITIPVLVLAGEDDVILKEHTQEIARNIPKSSILLLENATHYAPQEQPEAFNTAVLSFLKSK</sequence>
<evidence type="ECO:0000313" key="5">
    <source>
        <dbReference type="Proteomes" id="UP000244677"/>
    </source>
</evidence>
<dbReference type="Gene3D" id="3.40.50.1820">
    <property type="entry name" value="alpha/beta hydrolase"/>
    <property type="match status" value="1"/>
</dbReference>
<dbReference type="OrthoDB" id="848221at2"/>
<dbReference type="Pfam" id="PF00561">
    <property type="entry name" value="Abhydrolase_1"/>
    <property type="match status" value="1"/>
</dbReference>
<evidence type="ECO:0000259" key="3">
    <source>
        <dbReference type="Pfam" id="PF00561"/>
    </source>
</evidence>
<keyword evidence="5" id="KW-1185">Reference proteome</keyword>
<feature type="signal peptide" evidence="2">
    <location>
        <begin position="1"/>
        <end position="19"/>
    </location>
</feature>
<dbReference type="InterPro" id="IPR050266">
    <property type="entry name" value="AB_hydrolase_sf"/>
</dbReference>
<dbReference type="GO" id="GO:0016787">
    <property type="term" value="F:hydrolase activity"/>
    <property type="evidence" value="ECO:0007669"/>
    <property type="project" value="UniProtKB-KW"/>
</dbReference>
<dbReference type="RefSeq" id="WP_108736536.1">
    <property type="nucleotide sequence ID" value="NZ_CP020919.1"/>
</dbReference>
<evidence type="ECO:0000256" key="2">
    <source>
        <dbReference type="SAM" id="SignalP"/>
    </source>
</evidence>
<dbReference type="Pfam" id="PF13715">
    <property type="entry name" value="CarbopepD_reg_2"/>
    <property type="match status" value="1"/>
</dbReference>
<keyword evidence="1" id="KW-0378">Hydrolase</keyword>
<name>A0A2S1LME0_9FLAO</name>
<evidence type="ECO:0000256" key="1">
    <source>
        <dbReference type="ARBA" id="ARBA00022801"/>
    </source>
</evidence>
<feature type="domain" description="AB hydrolase-1" evidence="3">
    <location>
        <begin position="350"/>
        <end position="453"/>
    </location>
</feature>
<dbReference type="AlphaFoldDB" id="A0A2S1LME0"/>